<accession>A0A854Q6Q9</accession>
<dbReference type="GO" id="GO:0055085">
    <property type="term" value="P:transmembrane transport"/>
    <property type="evidence" value="ECO:0007669"/>
    <property type="project" value="InterPro"/>
</dbReference>
<feature type="transmembrane region" description="Helical" evidence="10">
    <location>
        <begin position="169"/>
        <end position="192"/>
    </location>
</feature>
<evidence type="ECO:0000256" key="7">
    <source>
        <dbReference type="ARBA" id="ARBA00023136"/>
    </source>
</evidence>
<dbReference type="Gene3D" id="1.50.40.10">
    <property type="entry name" value="Mitochondrial carrier domain"/>
    <property type="match status" value="2"/>
</dbReference>
<feature type="transmembrane region" description="Helical" evidence="10">
    <location>
        <begin position="84"/>
        <end position="103"/>
    </location>
</feature>
<dbReference type="GO" id="GO:0006862">
    <property type="term" value="P:nucleotide transport"/>
    <property type="evidence" value="ECO:0007669"/>
    <property type="project" value="InterPro"/>
</dbReference>
<name>A0A854Q6Q9_CRYNE</name>
<comment type="caution">
    <text evidence="11">The sequence shown here is derived from an EMBL/GenBank/DDBJ whole genome shotgun (WGS) entry which is preliminary data.</text>
</comment>
<evidence type="ECO:0000256" key="8">
    <source>
        <dbReference type="PROSITE-ProRule" id="PRU00282"/>
    </source>
</evidence>
<feature type="repeat" description="Solcar" evidence="8">
    <location>
        <begin position="217"/>
        <end position="320"/>
    </location>
</feature>
<keyword evidence="4 8" id="KW-0812">Transmembrane</keyword>
<evidence type="ECO:0008006" key="13">
    <source>
        <dbReference type="Google" id="ProtNLM"/>
    </source>
</evidence>
<evidence type="ECO:0000313" key="12">
    <source>
        <dbReference type="Proteomes" id="UP000199727"/>
    </source>
</evidence>
<keyword evidence="5" id="KW-0677">Repeat</keyword>
<dbReference type="Pfam" id="PF00153">
    <property type="entry name" value="Mito_carr"/>
    <property type="match status" value="1"/>
</dbReference>
<evidence type="ECO:0000256" key="6">
    <source>
        <dbReference type="ARBA" id="ARBA00022989"/>
    </source>
</evidence>
<feature type="transmembrane region" description="Helical" evidence="10">
    <location>
        <begin position="115"/>
        <end position="138"/>
    </location>
</feature>
<evidence type="ECO:0000256" key="4">
    <source>
        <dbReference type="ARBA" id="ARBA00022692"/>
    </source>
</evidence>
<evidence type="ECO:0000256" key="5">
    <source>
        <dbReference type="ARBA" id="ARBA00022737"/>
    </source>
</evidence>
<dbReference type="Proteomes" id="UP000199727">
    <property type="component" value="Unassembled WGS sequence"/>
</dbReference>
<dbReference type="InterPro" id="IPR044712">
    <property type="entry name" value="SLC25A32-like"/>
</dbReference>
<evidence type="ECO:0000256" key="9">
    <source>
        <dbReference type="RuleBase" id="RU000488"/>
    </source>
</evidence>
<dbReference type="InterPro" id="IPR018108">
    <property type="entry name" value="MCP_transmembrane"/>
</dbReference>
<evidence type="ECO:0000256" key="1">
    <source>
        <dbReference type="ARBA" id="ARBA00004141"/>
    </source>
</evidence>
<dbReference type="AlphaFoldDB" id="A0A854Q6Q9"/>
<comment type="similarity">
    <text evidence="2 9">Belongs to the mitochondrial carrier (TC 2.A.29) family.</text>
</comment>
<dbReference type="PANTHER" id="PTHR45683">
    <property type="entry name" value="MITOCHONDRIAL NICOTINAMIDE ADENINE DINUCLEOTIDE TRANSPORTER 1-RELATED-RELATED"/>
    <property type="match status" value="1"/>
</dbReference>
<dbReference type="OrthoDB" id="21292at2759"/>
<reference evidence="11 12" key="1">
    <citation type="submission" date="2017-06" db="EMBL/GenBank/DDBJ databases">
        <title>Global population genomics of the pathogenic fungus Cryptococcus neoformans var. grubii.</title>
        <authorList>
            <person name="Cuomo C."/>
            <person name="Litvintseva A."/>
            <person name="Chen Y."/>
            <person name="Young S."/>
            <person name="Zeng Q."/>
            <person name="Chapman S."/>
            <person name="Gujja S."/>
            <person name="Saif S."/>
            <person name="Birren B."/>
        </authorList>
    </citation>
    <scope>NUCLEOTIDE SEQUENCE [LARGE SCALE GENOMIC DNA]</scope>
    <source>
        <strain evidence="11 12">Tu259-1</strain>
    </source>
</reference>
<proteinExistence type="inferred from homology"/>
<evidence type="ECO:0000256" key="10">
    <source>
        <dbReference type="SAM" id="Phobius"/>
    </source>
</evidence>
<keyword evidence="3 9" id="KW-0813">Transport</keyword>
<dbReference type="GO" id="GO:0016020">
    <property type="term" value="C:membrane"/>
    <property type="evidence" value="ECO:0007669"/>
    <property type="project" value="UniProtKB-SubCell"/>
</dbReference>
<sequence length="320" mass="34946">MFDFIITFFIAAAILAAVMALSVAITLPFAGALVRWRANYNPLAVGLDQESRVGPTLTTLFGTMKRIKRLEGWQGLWKGMYPTLMYSTLLSVLSIVFVGGSATKGPKNAYSVPEAGGVLMAIFTILLTIVSLPMTILINRAIITPYKLPNSVKGSLRILLTPLELAKPYTLYLTPGLLATTLTHVVCATLLARTTRIFFLGVSSVTNDETVGNIAWWRWILYLAWQCLSTLWFTPLEVIATRLSVQPNNSGDALSIEEEAPPEGISFCGAGEDVIGLRPSTEPYLGMVDCAKKIIEEEGWASLYRGFLFTMLGSVFGSTM</sequence>
<comment type="subcellular location">
    <subcellularLocation>
        <location evidence="1">Membrane</location>
        <topology evidence="1">Multi-pass membrane protein</topology>
    </subcellularLocation>
</comment>
<dbReference type="PROSITE" id="PS50920">
    <property type="entry name" value="SOLCAR"/>
    <property type="match status" value="2"/>
</dbReference>
<dbReference type="EMBL" id="AMKT01000083">
    <property type="protein sequence ID" value="OXG13197.1"/>
    <property type="molecule type" value="Genomic_DNA"/>
</dbReference>
<keyword evidence="6 10" id="KW-1133">Transmembrane helix</keyword>
<evidence type="ECO:0000313" key="11">
    <source>
        <dbReference type="EMBL" id="OXG13197.1"/>
    </source>
</evidence>
<organism evidence="11 12">
    <name type="scientific">Cryptococcus neoformans Tu259-1</name>
    <dbReference type="NCBI Taxonomy" id="1230072"/>
    <lineage>
        <taxon>Eukaryota</taxon>
        <taxon>Fungi</taxon>
        <taxon>Dikarya</taxon>
        <taxon>Basidiomycota</taxon>
        <taxon>Agaricomycotina</taxon>
        <taxon>Tremellomycetes</taxon>
        <taxon>Tremellales</taxon>
        <taxon>Cryptococcaceae</taxon>
        <taxon>Cryptococcus</taxon>
        <taxon>Cryptococcus neoformans species complex</taxon>
    </lineage>
</organism>
<dbReference type="InterPro" id="IPR023395">
    <property type="entry name" value="MCP_dom_sf"/>
</dbReference>
<keyword evidence="7 8" id="KW-0472">Membrane</keyword>
<protein>
    <recommendedName>
        <fullName evidence="13">Mitochondrial carrier protein</fullName>
    </recommendedName>
</protein>
<dbReference type="SUPFAM" id="SSF103506">
    <property type="entry name" value="Mitochondrial carrier"/>
    <property type="match status" value="1"/>
</dbReference>
<feature type="repeat" description="Solcar" evidence="8">
    <location>
        <begin position="6"/>
        <end position="104"/>
    </location>
</feature>
<evidence type="ECO:0000256" key="3">
    <source>
        <dbReference type="ARBA" id="ARBA00022448"/>
    </source>
</evidence>
<gene>
    <name evidence="11" type="ORF">C361_06388</name>
</gene>
<evidence type="ECO:0000256" key="2">
    <source>
        <dbReference type="ARBA" id="ARBA00006375"/>
    </source>
</evidence>